<protein>
    <submittedName>
        <fullName evidence="1">Uncharacterized protein</fullName>
    </submittedName>
</protein>
<dbReference type="AlphaFoldDB" id="A0A0M2HX65"/>
<dbReference type="RefSeq" id="WP_152641711.1">
    <property type="nucleotide sequence ID" value="NZ_JYJB01000003.1"/>
</dbReference>
<dbReference type="Proteomes" id="UP000033900">
    <property type="component" value="Unassembled WGS sequence"/>
</dbReference>
<name>A0A0M2HX65_9MICO</name>
<evidence type="ECO:0000313" key="1">
    <source>
        <dbReference type="EMBL" id="KJL49520.1"/>
    </source>
</evidence>
<dbReference type="PATRIC" id="fig|273678.4.peg.225"/>
<sequence length="107" mass="11776">MTLRSEFPPRPDCAHCKGSGIISVSKDPDELDDCVCTDPPRVKCPECRDGKHGNCLHEALTDDTDEFVDCACGCEPSRTCPSCGDVVPFGWTLDDHLNCNYPEDRDV</sequence>
<proteinExistence type="predicted"/>
<comment type="caution">
    <text evidence="1">The sequence shown here is derived from an EMBL/GenBank/DDBJ whole genome shotgun (WGS) entry which is preliminary data.</text>
</comment>
<evidence type="ECO:0000313" key="2">
    <source>
        <dbReference type="Proteomes" id="UP000033900"/>
    </source>
</evidence>
<organism evidence="1 2">
    <name type="scientific">Microbacterium hydrocarbonoxydans</name>
    <dbReference type="NCBI Taxonomy" id="273678"/>
    <lineage>
        <taxon>Bacteria</taxon>
        <taxon>Bacillati</taxon>
        <taxon>Actinomycetota</taxon>
        <taxon>Actinomycetes</taxon>
        <taxon>Micrococcales</taxon>
        <taxon>Microbacteriaceae</taxon>
        <taxon>Microbacterium</taxon>
    </lineage>
</organism>
<reference evidence="1 2" key="1">
    <citation type="submission" date="2015-02" db="EMBL/GenBank/DDBJ databases">
        <title>Draft genome sequences of ten Microbacterium spp. with emphasis on heavy metal contaminated environments.</title>
        <authorList>
            <person name="Corretto E."/>
        </authorList>
    </citation>
    <scope>NUCLEOTIDE SEQUENCE [LARGE SCALE GENOMIC DNA]</scope>
    <source>
        <strain evidence="1 2">SA35</strain>
    </source>
</reference>
<dbReference type="STRING" id="273678.RS84_00233"/>
<gene>
    <name evidence="1" type="ORF">RS84_00233</name>
</gene>
<accession>A0A0M2HX65</accession>
<dbReference type="OrthoDB" id="5082299at2"/>
<keyword evidence="2" id="KW-1185">Reference proteome</keyword>
<dbReference type="EMBL" id="JYJB01000003">
    <property type="protein sequence ID" value="KJL49520.1"/>
    <property type="molecule type" value="Genomic_DNA"/>
</dbReference>